<dbReference type="RefSeq" id="WP_344149248.1">
    <property type="nucleotide sequence ID" value="NZ_BAAAQR010000003.1"/>
</dbReference>
<dbReference type="Proteomes" id="UP001501771">
    <property type="component" value="Unassembled WGS sequence"/>
</dbReference>
<feature type="domain" description="Bacterial type II secretion system protein E" evidence="3">
    <location>
        <begin position="273"/>
        <end position="287"/>
    </location>
</feature>
<feature type="compositionally biased region" description="Low complexity" evidence="2">
    <location>
        <begin position="26"/>
        <end position="38"/>
    </location>
</feature>
<dbReference type="InterPro" id="IPR003593">
    <property type="entry name" value="AAA+_ATPase"/>
</dbReference>
<dbReference type="PROSITE" id="PS00662">
    <property type="entry name" value="T2SP_E"/>
    <property type="match status" value="1"/>
</dbReference>
<dbReference type="InterPro" id="IPR001482">
    <property type="entry name" value="T2SS/T4SS_dom"/>
</dbReference>
<name>A0ABP5L570_9ACTN</name>
<dbReference type="Gene3D" id="3.30.450.90">
    <property type="match status" value="1"/>
</dbReference>
<organism evidence="4 5">
    <name type="scientific">Nocardioides koreensis</name>
    <dbReference type="NCBI Taxonomy" id="433651"/>
    <lineage>
        <taxon>Bacteria</taxon>
        <taxon>Bacillati</taxon>
        <taxon>Actinomycetota</taxon>
        <taxon>Actinomycetes</taxon>
        <taxon>Propionibacteriales</taxon>
        <taxon>Nocardioidaceae</taxon>
        <taxon>Nocardioides</taxon>
    </lineage>
</organism>
<proteinExistence type="inferred from homology"/>
<evidence type="ECO:0000313" key="4">
    <source>
        <dbReference type="EMBL" id="GAA2141979.1"/>
    </source>
</evidence>
<evidence type="ECO:0000256" key="1">
    <source>
        <dbReference type="ARBA" id="ARBA00006611"/>
    </source>
</evidence>
<evidence type="ECO:0000313" key="5">
    <source>
        <dbReference type="Proteomes" id="UP001501771"/>
    </source>
</evidence>
<feature type="compositionally biased region" description="Pro residues" evidence="2">
    <location>
        <begin position="39"/>
        <end position="54"/>
    </location>
</feature>
<dbReference type="Pfam" id="PF00437">
    <property type="entry name" value="T2SSE"/>
    <property type="match status" value="1"/>
</dbReference>
<comment type="similarity">
    <text evidence="1">Belongs to the GSP E family.</text>
</comment>
<dbReference type="PANTHER" id="PTHR30486">
    <property type="entry name" value="TWITCHING MOTILITY PROTEIN PILT"/>
    <property type="match status" value="1"/>
</dbReference>
<accession>A0ABP5L570</accession>
<sequence>MNEVLRNGFGLSFANTTTAPAPPATAPQAPAVPSAAPQAPAPTYAPPPAAPAAPPVQQQAPAYAPPAAAPSATATMERNLVLDELLIQVLQVGGSDLHLTSNAPPTVRVRGEMEFLPGYPQLTAEQLRKVMYAVMTERQRKVFEEELELDFAYSVPGHARFRVNVFQQREALGAVMRVIPWEIVPLENLGMPDSIGKFAELPRGLVLVTGPTGSGKSTTLAAIIDKINRSRRGHIMTIEDPIEFLHEHRGCLVNQREVGGDTHGFRAALKHALRQDPDVILVGELRDLETISVALTAAETGHLVLATLHTQSAQDTITRVVDVFPSESQQQVRTQLAATLQGVVCQTLVKTADGKGRAAAVEVMVCNTGIRAMIRDDKLQQIQGALQAGARDGMQTLNAHLAALVKAGRITYAAGLEACTNRADFETLAGSSAQRATPSWQ</sequence>
<dbReference type="InterPro" id="IPR027417">
    <property type="entry name" value="P-loop_NTPase"/>
</dbReference>
<evidence type="ECO:0000259" key="3">
    <source>
        <dbReference type="PROSITE" id="PS00662"/>
    </source>
</evidence>
<reference evidence="5" key="1">
    <citation type="journal article" date="2019" name="Int. J. Syst. Evol. Microbiol.">
        <title>The Global Catalogue of Microorganisms (GCM) 10K type strain sequencing project: providing services to taxonomists for standard genome sequencing and annotation.</title>
        <authorList>
            <consortium name="The Broad Institute Genomics Platform"/>
            <consortium name="The Broad Institute Genome Sequencing Center for Infectious Disease"/>
            <person name="Wu L."/>
            <person name="Ma J."/>
        </authorList>
    </citation>
    <scope>NUCLEOTIDE SEQUENCE [LARGE SCALE GENOMIC DNA]</scope>
    <source>
        <strain evidence="5">JCM 16022</strain>
    </source>
</reference>
<gene>
    <name evidence="4" type="ORF">GCM10009844_12760</name>
</gene>
<dbReference type="SMART" id="SM00382">
    <property type="entry name" value="AAA"/>
    <property type="match status" value="1"/>
</dbReference>
<keyword evidence="5" id="KW-1185">Reference proteome</keyword>
<dbReference type="Gene3D" id="3.40.50.300">
    <property type="entry name" value="P-loop containing nucleotide triphosphate hydrolases"/>
    <property type="match status" value="1"/>
</dbReference>
<comment type="caution">
    <text evidence="4">The sequence shown here is derived from an EMBL/GenBank/DDBJ whole genome shotgun (WGS) entry which is preliminary data.</text>
</comment>
<dbReference type="NCBIfam" id="TIGR01420">
    <property type="entry name" value="pilT_fam"/>
    <property type="match status" value="1"/>
</dbReference>
<evidence type="ECO:0000256" key="2">
    <source>
        <dbReference type="SAM" id="MobiDB-lite"/>
    </source>
</evidence>
<dbReference type="EMBL" id="BAAAQR010000003">
    <property type="protein sequence ID" value="GAA2141979.1"/>
    <property type="molecule type" value="Genomic_DNA"/>
</dbReference>
<dbReference type="CDD" id="cd01131">
    <property type="entry name" value="PilT"/>
    <property type="match status" value="1"/>
</dbReference>
<dbReference type="InterPro" id="IPR006321">
    <property type="entry name" value="PilT/PilU"/>
</dbReference>
<protein>
    <submittedName>
        <fullName evidence="4">Type IV pilus twitching motility protein PilT</fullName>
    </submittedName>
</protein>
<feature type="region of interest" description="Disordered" evidence="2">
    <location>
        <begin position="16"/>
        <end position="69"/>
    </location>
</feature>
<dbReference type="SUPFAM" id="SSF52540">
    <property type="entry name" value="P-loop containing nucleoside triphosphate hydrolases"/>
    <property type="match status" value="1"/>
</dbReference>
<dbReference type="InterPro" id="IPR050921">
    <property type="entry name" value="T4SS_GSP_E_ATPase"/>
</dbReference>